<keyword evidence="2" id="KW-0255">Endonuclease</keyword>
<accession>A0A5Q2RGL5</accession>
<dbReference type="InterPro" id="IPR002071">
    <property type="entry name" value="Thermonucl_AS"/>
</dbReference>
<protein>
    <submittedName>
        <fullName evidence="5">Thermonuclease</fullName>
    </submittedName>
</protein>
<dbReference type="PANTHER" id="PTHR12302:SF3">
    <property type="entry name" value="SERINE_THREONINE-PROTEIN KINASE 31"/>
    <property type="match status" value="1"/>
</dbReference>
<dbReference type="GO" id="GO:0003676">
    <property type="term" value="F:nucleic acid binding"/>
    <property type="evidence" value="ECO:0007669"/>
    <property type="project" value="InterPro"/>
</dbReference>
<dbReference type="PANTHER" id="PTHR12302">
    <property type="entry name" value="EBNA2 BINDING PROTEIN P100"/>
    <property type="match status" value="1"/>
</dbReference>
<dbReference type="SMART" id="SM00318">
    <property type="entry name" value="SNc"/>
    <property type="match status" value="1"/>
</dbReference>
<proteinExistence type="predicted"/>
<dbReference type="EMBL" id="CP045851">
    <property type="protein sequence ID" value="QGG94774.1"/>
    <property type="molecule type" value="Genomic_DNA"/>
</dbReference>
<dbReference type="Gene3D" id="2.40.50.90">
    <property type="match status" value="1"/>
</dbReference>
<dbReference type="InterPro" id="IPR035437">
    <property type="entry name" value="SNase_OB-fold_sf"/>
</dbReference>
<dbReference type="InterPro" id="IPR016071">
    <property type="entry name" value="Staphylococal_nuclease_OB-fold"/>
</dbReference>
<name>A0A5Q2RGL5_9ACTN</name>
<dbReference type="Pfam" id="PF00565">
    <property type="entry name" value="SNase"/>
    <property type="match status" value="1"/>
</dbReference>
<sequence>MTSRLPLRAAILVVAVFVAVALLVLRPDGDAADPVPAGHGRVVDVVDGDTLRLDIGGEEETVRLLGIDTPEVRHPTRPVECYGAEASDRLAALTPPGAVLRLERDEEARDHYGRLLLYVHATAADGSEIFVNRQMVLEGAAVALAIDPNDAHRDVLADAERQARDAERGLWGACGGPGVPVDPLSDR</sequence>
<evidence type="ECO:0000313" key="6">
    <source>
        <dbReference type="Proteomes" id="UP000334019"/>
    </source>
</evidence>
<evidence type="ECO:0000256" key="3">
    <source>
        <dbReference type="ARBA" id="ARBA00022801"/>
    </source>
</evidence>
<dbReference type="GO" id="GO:0004519">
    <property type="term" value="F:endonuclease activity"/>
    <property type="evidence" value="ECO:0007669"/>
    <property type="project" value="UniProtKB-KW"/>
</dbReference>
<dbReference type="KEGG" id="atq:GH723_06430"/>
<dbReference type="PROSITE" id="PS01123">
    <property type="entry name" value="TNASE_1"/>
    <property type="match status" value="1"/>
</dbReference>
<dbReference type="AlphaFoldDB" id="A0A5Q2RGL5"/>
<gene>
    <name evidence="5" type="ORF">GH723_06430</name>
</gene>
<keyword evidence="1" id="KW-0540">Nuclease</keyword>
<organism evidence="5 6">
    <name type="scientific">Actinomarinicola tropica</name>
    <dbReference type="NCBI Taxonomy" id="2789776"/>
    <lineage>
        <taxon>Bacteria</taxon>
        <taxon>Bacillati</taxon>
        <taxon>Actinomycetota</taxon>
        <taxon>Acidimicrobiia</taxon>
        <taxon>Acidimicrobiales</taxon>
        <taxon>Iamiaceae</taxon>
        <taxon>Actinomarinicola</taxon>
    </lineage>
</organism>
<reference evidence="5 6" key="1">
    <citation type="submission" date="2019-11" db="EMBL/GenBank/DDBJ databases">
        <authorList>
            <person name="He Y."/>
        </authorList>
    </citation>
    <scope>NUCLEOTIDE SEQUENCE [LARGE SCALE GENOMIC DNA]</scope>
    <source>
        <strain evidence="5 6">SCSIO 58843</strain>
    </source>
</reference>
<dbReference type="SUPFAM" id="SSF50199">
    <property type="entry name" value="Staphylococcal nuclease"/>
    <property type="match status" value="1"/>
</dbReference>
<evidence type="ECO:0000256" key="1">
    <source>
        <dbReference type="ARBA" id="ARBA00022722"/>
    </source>
</evidence>
<feature type="domain" description="TNase-like" evidence="4">
    <location>
        <begin position="36"/>
        <end position="173"/>
    </location>
</feature>
<keyword evidence="6" id="KW-1185">Reference proteome</keyword>
<dbReference type="GO" id="GO:0016787">
    <property type="term" value="F:hydrolase activity"/>
    <property type="evidence" value="ECO:0007669"/>
    <property type="project" value="UniProtKB-KW"/>
</dbReference>
<evidence type="ECO:0000256" key="2">
    <source>
        <dbReference type="ARBA" id="ARBA00022759"/>
    </source>
</evidence>
<dbReference type="RefSeq" id="WP_153758882.1">
    <property type="nucleotide sequence ID" value="NZ_CP045851.1"/>
</dbReference>
<evidence type="ECO:0000259" key="4">
    <source>
        <dbReference type="PROSITE" id="PS50830"/>
    </source>
</evidence>
<keyword evidence="3" id="KW-0378">Hydrolase</keyword>
<dbReference type="PROSITE" id="PS50830">
    <property type="entry name" value="TNASE_3"/>
    <property type="match status" value="1"/>
</dbReference>
<evidence type="ECO:0000313" key="5">
    <source>
        <dbReference type="EMBL" id="QGG94774.1"/>
    </source>
</evidence>
<dbReference type="Proteomes" id="UP000334019">
    <property type="component" value="Chromosome"/>
</dbReference>